<dbReference type="Pfam" id="PF13577">
    <property type="entry name" value="SnoaL_4"/>
    <property type="match status" value="1"/>
</dbReference>
<name>A0A0F7VH55_PENBI</name>
<evidence type="ECO:0000259" key="2">
    <source>
        <dbReference type="Pfam" id="PF13577"/>
    </source>
</evidence>
<dbReference type="SUPFAM" id="SSF54427">
    <property type="entry name" value="NTF2-like"/>
    <property type="match status" value="1"/>
</dbReference>
<dbReference type="OrthoDB" id="2148716at2759"/>
<feature type="domain" description="SnoaL-like" evidence="2">
    <location>
        <begin position="51"/>
        <end position="173"/>
    </location>
</feature>
<reference evidence="4" key="1">
    <citation type="journal article" date="2015" name="Genome Announc.">
        <title>Draft genome sequence of the fungus Penicillium brasilianum MG11.</title>
        <authorList>
            <person name="Horn F."/>
            <person name="Linde J."/>
            <person name="Mattern D.J."/>
            <person name="Walther G."/>
            <person name="Guthke R."/>
            <person name="Brakhage A.A."/>
            <person name="Valiante V."/>
        </authorList>
    </citation>
    <scope>NUCLEOTIDE SEQUENCE [LARGE SCALE GENOMIC DNA]</scope>
    <source>
        <strain evidence="4">MG11</strain>
    </source>
</reference>
<organism evidence="3 4">
    <name type="scientific">Penicillium brasilianum</name>
    <dbReference type="NCBI Taxonomy" id="104259"/>
    <lineage>
        <taxon>Eukaryota</taxon>
        <taxon>Fungi</taxon>
        <taxon>Dikarya</taxon>
        <taxon>Ascomycota</taxon>
        <taxon>Pezizomycotina</taxon>
        <taxon>Eurotiomycetes</taxon>
        <taxon>Eurotiomycetidae</taxon>
        <taxon>Eurotiales</taxon>
        <taxon>Aspergillaceae</taxon>
        <taxon>Penicillium</taxon>
    </lineage>
</organism>
<dbReference type="Gene3D" id="3.10.450.50">
    <property type="match status" value="1"/>
</dbReference>
<evidence type="ECO:0000313" key="4">
    <source>
        <dbReference type="Proteomes" id="UP000042958"/>
    </source>
</evidence>
<gene>
    <name evidence="3" type="ORF">PMG11_03341</name>
</gene>
<accession>A0A0F7VH55</accession>
<sequence>MLKMNLLCFCTLSLAAASSVLASTTTDVAPIELPSLANDCTPEVYTDAGTIEAIRNTLAIYPFAIDGKNFDALTKVFATDAVANYSAPLNVLTPLSSIQSVLGTALACVTTQHLLGTQWIDVISPVTARSVTYFRAAHFGKGETQGQVLYAYGQYQDNWERQSDGTWRIAHRNLVYMGPQIGNISVFSC</sequence>
<keyword evidence="4" id="KW-1185">Reference proteome</keyword>
<dbReference type="Proteomes" id="UP000042958">
    <property type="component" value="Unassembled WGS sequence"/>
</dbReference>
<feature type="chain" id="PRO_5002524099" description="SnoaL-like domain-containing protein" evidence="1">
    <location>
        <begin position="23"/>
        <end position="189"/>
    </location>
</feature>
<dbReference type="EMBL" id="CDHK01000003">
    <property type="protein sequence ID" value="CEO58632.1"/>
    <property type="molecule type" value="Genomic_DNA"/>
</dbReference>
<feature type="signal peptide" evidence="1">
    <location>
        <begin position="1"/>
        <end position="22"/>
    </location>
</feature>
<evidence type="ECO:0000256" key="1">
    <source>
        <dbReference type="SAM" id="SignalP"/>
    </source>
</evidence>
<keyword evidence="1" id="KW-0732">Signal</keyword>
<protein>
    <recommendedName>
        <fullName evidence="2">SnoaL-like domain-containing protein</fullName>
    </recommendedName>
</protein>
<dbReference type="AlphaFoldDB" id="A0A0F7VH55"/>
<proteinExistence type="predicted"/>
<dbReference type="InterPro" id="IPR032710">
    <property type="entry name" value="NTF2-like_dom_sf"/>
</dbReference>
<dbReference type="InterPro" id="IPR037401">
    <property type="entry name" value="SnoaL-like"/>
</dbReference>
<evidence type="ECO:0000313" key="3">
    <source>
        <dbReference type="EMBL" id="CEO58632.1"/>
    </source>
</evidence>